<evidence type="ECO:0000313" key="1">
    <source>
        <dbReference type="EMBL" id="KAJ4710828.1"/>
    </source>
</evidence>
<sequence>MSSMMEWNAKTPLQWDWENLIMFNSTGAENPRKMQQTEWEIDGDGGIDSASFFSSGGGDASGGSSSDLGLASLSKSSKSASNNSSSMGETKTSRFKLEAFDYIPEELDNKKAFARTEPVGGSPTLEASVGSGEPLLGLKLGKRMYFEDVSAASNVKNSSFPAIPASSVTPTKRPRSNPQTTHAARCQVEGCSLDLSSAKDYHRKHRVCENHSKCPKVIVGGLERRFCQQCSRFHGLSEFDEKKRSCRRRLSDHNARRRKPQPEAVRLNPARLSSSLYDGKQQTSLVWNGVPFVHTNPSENFTWEGTCDSKSIQTKGYMIKSAKGGGSDGLLHLRGNQPPISVPAHRHDSNGFLLSKAKGTLAEVLDQVPEESMISFNLGATQDCHRALSLLSTTSWGLCEPKQVSRERPMNTSHTNMPQTVMPAMAQGSPFASSEYRPAEKQSTECQVHPLSLHHDEGNLIQEIQLFRGPYESDFYSNVD</sequence>
<accession>A0ACC1XIV1</accession>
<gene>
    <name evidence="1" type="ORF">OWV82_016951</name>
</gene>
<proteinExistence type="predicted"/>
<organism evidence="1 2">
    <name type="scientific">Melia azedarach</name>
    <name type="common">Chinaberry tree</name>
    <dbReference type="NCBI Taxonomy" id="155640"/>
    <lineage>
        <taxon>Eukaryota</taxon>
        <taxon>Viridiplantae</taxon>
        <taxon>Streptophyta</taxon>
        <taxon>Embryophyta</taxon>
        <taxon>Tracheophyta</taxon>
        <taxon>Spermatophyta</taxon>
        <taxon>Magnoliopsida</taxon>
        <taxon>eudicotyledons</taxon>
        <taxon>Gunneridae</taxon>
        <taxon>Pentapetalae</taxon>
        <taxon>rosids</taxon>
        <taxon>malvids</taxon>
        <taxon>Sapindales</taxon>
        <taxon>Meliaceae</taxon>
        <taxon>Melia</taxon>
    </lineage>
</organism>
<dbReference type="EMBL" id="CM051402">
    <property type="protein sequence ID" value="KAJ4710828.1"/>
    <property type="molecule type" value="Genomic_DNA"/>
</dbReference>
<protein>
    <submittedName>
        <fullName evidence="1">Squamosa promoter binding-like protein</fullName>
    </submittedName>
</protein>
<evidence type="ECO:0000313" key="2">
    <source>
        <dbReference type="Proteomes" id="UP001164539"/>
    </source>
</evidence>
<dbReference type="Proteomes" id="UP001164539">
    <property type="component" value="Chromosome 9"/>
</dbReference>
<comment type="caution">
    <text evidence="1">The sequence shown here is derived from an EMBL/GenBank/DDBJ whole genome shotgun (WGS) entry which is preliminary data.</text>
</comment>
<reference evidence="1 2" key="1">
    <citation type="journal article" date="2023" name="Science">
        <title>Complex scaffold remodeling in plant triterpene biosynthesis.</title>
        <authorList>
            <person name="De La Pena R."/>
            <person name="Hodgson H."/>
            <person name="Liu J.C."/>
            <person name="Stephenson M.J."/>
            <person name="Martin A.C."/>
            <person name="Owen C."/>
            <person name="Harkess A."/>
            <person name="Leebens-Mack J."/>
            <person name="Jimenez L.E."/>
            <person name="Osbourn A."/>
            <person name="Sattely E.S."/>
        </authorList>
    </citation>
    <scope>NUCLEOTIDE SEQUENCE [LARGE SCALE GENOMIC DNA]</scope>
    <source>
        <strain evidence="2">cv. JPN11</strain>
        <tissue evidence="1">Leaf</tissue>
    </source>
</reference>
<keyword evidence="2" id="KW-1185">Reference proteome</keyword>
<name>A0ACC1XIV1_MELAZ</name>